<dbReference type="EMBL" id="JBHUIP010000004">
    <property type="protein sequence ID" value="MFD2262437.1"/>
    <property type="molecule type" value="Genomic_DNA"/>
</dbReference>
<dbReference type="PANTHER" id="PTHR43540:SF6">
    <property type="entry name" value="ISOCHORISMATASE-LIKE DOMAIN-CONTAINING PROTEIN"/>
    <property type="match status" value="1"/>
</dbReference>
<dbReference type="InterPro" id="IPR000868">
    <property type="entry name" value="Isochorismatase-like_dom"/>
</dbReference>
<dbReference type="RefSeq" id="WP_379875397.1">
    <property type="nucleotide sequence ID" value="NZ_JBHUIP010000004.1"/>
</dbReference>
<accession>A0ABW5DN57</accession>
<evidence type="ECO:0000313" key="4">
    <source>
        <dbReference type="Proteomes" id="UP001597295"/>
    </source>
</evidence>
<proteinExistence type="predicted"/>
<gene>
    <name evidence="3" type="ORF">ACFSM5_06015</name>
</gene>
<dbReference type="GO" id="GO:0016787">
    <property type="term" value="F:hydrolase activity"/>
    <property type="evidence" value="ECO:0007669"/>
    <property type="project" value="UniProtKB-KW"/>
</dbReference>
<name>A0ABW5DN57_9PROT</name>
<dbReference type="Pfam" id="PF00857">
    <property type="entry name" value="Isochorismatase"/>
    <property type="match status" value="1"/>
</dbReference>
<dbReference type="Proteomes" id="UP001597295">
    <property type="component" value="Unassembled WGS sequence"/>
</dbReference>
<dbReference type="SUPFAM" id="SSF52499">
    <property type="entry name" value="Isochorismatase-like hydrolases"/>
    <property type="match status" value="1"/>
</dbReference>
<dbReference type="Gene3D" id="3.40.50.850">
    <property type="entry name" value="Isochorismatase-like"/>
    <property type="match status" value="1"/>
</dbReference>
<evidence type="ECO:0000256" key="1">
    <source>
        <dbReference type="ARBA" id="ARBA00022801"/>
    </source>
</evidence>
<comment type="caution">
    <text evidence="3">The sequence shown here is derived from an EMBL/GenBank/DDBJ whole genome shotgun (WGS) entry which is preliminary data.</text>
</comment>
<keyword evidence="1 3" id="KW-0378">Hydrolase</keyword>
<dbReference type="CDD" id="cd00431">
    <property type="entry name" value="cysteine_hydrolases"/>
    <property type="match status" value="1"/>
</dbReference>
<organism evidence="3 4">
    <name type="scientific">Lacibacterium aquatile</name>
    <dbReference type="NCBI Taxonomy" id="1168082"/>
    <lineage>
        <taxon>Bacteria</taxon>
        <taxon>Pseudomonadati</taxon>
        <taxon>Pseudomonadota</taxon>
        <taxon>Alphaproteobacteria</taxon>
        <taxon>Rhodospirillales</taxon>
        <taxon>Rhodospirillaceae</taxon>
    </lineage>
</organism>
<evidence type="ECO:0000313" key="3">
    <source>
        <dbReference type="EMBL" id="MFD2262437.1"/>
    </source>
</evidence>
<evidence type="ECO:0000259" key="2">
    <source>
        <dbReference type="Pfam" id="PF00857"/>
    </source>
</evidence>
<protein>
    <submittedName>
        <fullName evidence="3">Cysteine hydrolase family protein</fullName>
    </submittedName>
</protein>
<sequence>MRALLVIDMQRWMFRTPDRAAQLPVLLQAIERLSLDFEARNQPLFDIRTEHKADRSTWSRLMLRYDYPCLLEGSEDTDTVDGLVPRGTRITKTANDAFLGTDLETELHRQGVSEIVLAGVFMDGCVGLTAAAAAQRGFAVCFADRAIGVRDQTQAIAIRSWLIEMYELSTC</sequence>
<keyword evidence="4" id="KW-1185">Reference proteome</keyword>
<feature type="domain" description="Isochorismatase-like" evidence="2">
    <location>
        <begin position="3"/>
        <end position="153"/>
    </location>
</feature>
<dbReference type="InterPro" id="IPR050272">
    <property type="entry name" value="Isochorismatase-like_hydrls"/>
</dbReference>
<dbReference type="InterPro" id="IPR036380">
    <property type="entry name" value="Isochorismatase-like_sf"/>
</dbReference>
<reference evidence="4" key="1">
    <citation type="journal article" date="2019" name="Int. J. Syst. Evol. Microbiol.">
        <title>The Global Catalogue of Microorganisms (GCM) 10K type strain sequencing project: providing services to taxonomists for standard genome sequencing and annotation.</title>
        <authorList>
            <consortium name="The Broad Institute Genomics Platform"/>
            <consortium name="The Broad Institute Genome Sequencing Center for Infectious Disease"/>
            <person name="Wu L."/>
            <person name="Ma J."/>
        </authorList>
    </citation>
    <scope>NUCLEOTIDE SEQUENCE [LARGE SCALE GENOMIC DNA]</scope>
    <source>
        <strain evidence="4">CGMCC 1.19062</strain>
    </source>
</reference>
<dbReference type="PANTHER" id="PTHR43540">
    <property type="entry name" value="PEROXYUREIDOACRYLATE/UREIDOACRYLATE AMIDOHYDROLASE-RELATED"/>
    <property type="match status" value="1"/>
</dbReference>